<accession>A0A1T3FKX7</accession>
<dbReference type="AlphaFoldDB" id="A0A1T3FKX7"/>
<gene>
    <name evidence="2" type="ORF">BMF97_07865</name>
</gene>
<proteinExistence type="predicted"/>
<dbReference type="RefSeq" id="WP_077564531.1">
    <property type="nucleotide sequence ID" value="NZ_CP016378.1"/>
</dbReference>
<keyword evidence="1" id="KW-0732">Signal</keyword>
<evidence type="ECO:0000313" key="2">
    <source>
        <dbReference type="EMBL" id="OOH96253.1"/>
    </source>
</evidence>
<dbReference type="Proteomes" id="UP000188947">
    <property type="component" value="Unassembled WGS sequence"/>
</dbReference>
<dbReference type="OrthoDB" id="1440774at2"/>
<dbReference type="InterPro" id="IPR005901">
    <property type="entry name" value="GLPGLI"/>
</dbReference>
<dbReference type="STRING" id="238.BBD35_14245"/>
<dbReference type="Pfam" id="PF09697">
    <property type="entry name" value="Porph_ging"/>
    <property type="match status" value="1"/>
</dbReference>
<reference evidence="2 3" key="1">
    <citation type="submission" date="2016-11" db="EMBL/GenBank/DDBJ databases">
        <title>Genome sequence and comparative genomic analysis of clinical strain Elizabethkingia meningoseptica 61421 PRCM.</title>
        <authorList>
            <person name="Wang M."/>
            <person name="Hu S."/>
            <person name="Cao L."/>
            <person name="Jiang T."/>
            <person name="Zhou Y."/>
            <person name="Ming D."/>
        </authorList>
    </citation>
    <scope>NUCLEOTIDE SEQUENCE [LARGE SCALE GENOMIC DNA]</scope>
    <source>
        <strain evidence="2 3">61421 PRCM</strain>
    </source>
</reference>
<feature type="chain" id="PRO_5012368683" evidence="1">
    <location>
        <begin position="19"/>
        <end position="295"/>
    </location>
</feature>
<comment type="caution">
    <text evidence="2">The sequence shown here is derived from an EMBL/GenBank/DDBJ whole genome shotgun (WGS) entry which is preliminary data.</text>
</comment>
<sequence length="295" mass="34101">MKTTISLLCLLITLSVQAQLQRFIYEYKFTNDSLKKDSLKSEYMFLDISKTGSKYYSKKRFDSDSIQTASIIKQMKMSPGSVSISRNMDGGTVDYTVEKVYPDFKTYLLTSVGMGFGNSDYKVLDERGINWKILPDKKKIGEFDAQKAETTFAGRKWIAWFTTEIPFQDGPYKFRGLPGLIVKIEDVKHTHIIELKASKKIPERELTKEETEAITYKEKMGKRLAINQGHYKKLIEQYKNDPVQGMREMMNHPGSKVKVNINGREISDKNEILKEMEKTSREQIKRDNNLIELSL</sequence>
<dbReference type="EMBL" id="MPOG01000008">
    <property type="protein sequence ID" value="OOH96253.1"/>
    <property type="molecule type" value="Genomic_DNA"/>
</dbReference>
<dbReference type="NCBIfam" id="TIGR01200">
    <property type="entry name" value="GLPGLI"/>
    <property type="match status" value="1"/>
</dbReference>
<organism evidence="2 3">
    <name type="scientific">Elizabethkingia meningoseptica</name>
    <name type="common">Chryseobacterium meningosepticum</name>
    <dbReference type="NCBI Taxonomy" id="238"/>
    <lineage>
        <taxon>Bacteria</taxon>
        <taxon>Pseudomonadati</taxon>
        <taxon>Bacteroidota</taxon>
        <taxon>Flavobacteriia</taxon>
        <taxon>Flavobacteriales</taxon>
        <taxon>Weeksellaceae</taxon>
        <taxon>Elizabethkingia</taxon>
    </lineage>
</organism>
<evidence type="ECO:0000313" key="3">
    <source>
        <dbReference type="Proteomes" id="UP000188947"/>
    </source>
</evidence>
<name>A0A1T3FKX7_ELIME</name>
<dbReference type="eggNOG" id="ENOG5033SH9">
    <property type="taxonomic scope" value="Bacteria"/>
</dbReference>
<keyword evidence="3" id="KW-1185">Reference proteome</keyword>
<feature type="signal peptide" evidence="1">
    <location>
        <begin position="1"/>
        <end position="18"/>
    </location>
</feature>
<evidence type="ECO:0000256" key="1">
    <source>
        <dbReference type="SAM" id="SignalP"/>
    </source>
</evidence>
<protein>
    <submittedName>
        <fullName evidence="2">GLPGLI family protein</fullName>
    </submittedName>
</protein>